<dbReference type="AlphaFoldDB" id="A0AAX4JGL2"/>
<name>A0AAX4JGL2_9MICR</name>
<accession>A0AAX4JGL2</accession>
<dbReference type="Proteomes" id="UP001334084">
    <property type="component" value="Chromosome 12"/>
</dbReference>
<keyword evidence="3" id="KW-1185">Reference proteome</keyword>
<reference evidence="2" key="1">
    <citation type="journal article" date="2024" name="BMC Genomics">
        <title>Functional annotation of a divergent genome using sequence and structure-based similarity.</title>
        <authorList>
            <person name="Svedberg D."/>
            <person name="Winiger R.R."/>
            <person name="Berg A."/>
            <person name="Sharma H."/>
            <person name="Tellgren-Roth C."/>
            <person name="Debrunner-Vossbrinck B.A."/>
            <person name="Vossbrinck C.R."/>
            <person name="Barandun J."/>
        </authorList>
    </citation>
    <scope>NUCLEOTIDE SEQUENCE</scope>
    <source>
        <strain evidence="2">Illinois isolate</strain>
    </source>
</reference>
<dbReference type="RefSeq" id="XP_065331178.1">
    <property type="nucleotide sequence ID" value="XM_065475106.1"/>
</dbReference>
<keyword evidence="1" id="KW-0732">Signal</keyword>
<sequence>MVLLFIFLFITFILTSSTTENITFSDFFLSKQRSKRNKEFNTCHKIFFEKNPEIFFNQYYYTEDIKIARIIYKSLINDIKFPLKIKDHEISRGNMRFIIYFNLLKYKNMRARFTGKKQIIMNLLHSLADKTYMLYNSLLCINFNVKIIEPYFLEMFMDKIVDIRIDEDNEEFETVYNLFEYKNIMKNIENIFKDGKLQMIRTRPNENYIDEKIANSVDLPSIKMIN</sequence>
<organism evidence="2 3">
    <name type="scientific">Vairimorpha necatrix</name>
    <dbReference type="NCBI Taxonomy" id="6039"/>
    <lineage>
        <taxon>Eukaryota</taxon>
        <taxon>Fungi</taxon>
        <taxon>Fungi incertae sedis</taxon>
        <taxon>Microsporidia</taxon>
        <taxon>Nosematidae</taxon>
        <taxon>Vairimorpha</taxon>
    </lineage>
</organism>
<dbReference type="KEGG" id="vnx:VNE69_12018"/>
<dbReference type="GeneID" id="90542880"/>
<dbReference type="EMBL" id="CP142737">
    <property type="protein sequence ID" value="WUR05033.1"/>
    <property type="molecule type" value="Genomic_DNA"/>
</dbReference>
<feature type="signal peptide" evidence="1">
    <location>
        <begin position="1"/>
        <end position="19"/>
    </location>
</feature>
<gene>
    <name evidence="2" type="ORF">VNE69_12018</name>
</gene>
<protein>
    <submittedName>
        <fullName evidence="2">Uncharacterized protein</fullName>
    </submittedName>
</protein>
<evidence type="ECO:0000313" key="2">
    <source>
        <dbReference type="EMBL" id="WUR05033.1"/>
    </source>
</evidence>
<feature type="chain" id="PRO_5043814025" evidence="1">
    <location>
        <begin position="20"/>
        <end position="226"/>
    </location>
</feature>
<evidence type="ECO:0000313" key="3">
    <source>
        <dbReference type="Proteomes" id="UP001334084"/>
    </source>
</evidence>
<evidence type="ECO:0000256" key="1">
    <source>
        <dbReference type="SAM" id="SignalP"/>
    </source>
</evidence>
<proteinExistence type="predicted"/>